<feature type="transmembrane region" description="Helical" evidence="6">
    <location>
        <begin position="121"/>
        <end position="143"/>
    </location>
</feature>
<dbReference type="GeneID" id="100186343"/>
<evidence type="ECO:0000256" key="3">
    <source>
        <dbReference type="ARBA" id="ARBA00022989"/>
    </source>
</evidence>
<evidence type="ECO:0000313" key="8">
    <source>
        <dbReference type="Ensembl" id="ENSCINP00000001143.3"/>
    </source>
</evidence>
<dbReference type="InterPro" id="IPR050578">
    <property type="entry name" value="MARVEL-CKLF_proteins"/>
</dbReference>
<dbReference type="RefSeq" id="XP_002130442.1">
    <property type="nucleotide sequence ID" value="XM_002130406.4"/>
</dbReference>
<protein>
    <submittedName>
        <fullName evidence="8">CKLF-like MARVEL transmembrane domain-containing protein 8</fullName>
    </submittedName>
</protein>
<keyword evidence="4 5" id="KW-0472">Membrane</keyword>
<reference evidence="8" key="2">
    <citation type="submission" date="2025-08" db="UniProtKB">
        <authorList>
            <consortium name="Ensembl"/>
        </authorList>
    </citation>
    <scope>IDENTIFICATION</scope>
</reference>
<evidence type="ECO:0000256" key="1">
    <source>
        <dbReference type="ARBA" id="ARBA00004141"/>
    </source>
</evidence>
<dbReference type="FunCoup" id="F6RRQ4">
    <property type="interactions" value="1"/>
</dbReference>
<evidence type="ECO:0000256" key="5">
    <source>
        <dbReference type="PROSITE-ProRule" id="PRU00581"/>
    </source>
</evidence>
<dbReference type="GeneTree" id="ENSGT00940000166637"/>
<dbReference type="Ensembl" id="ENSCINT00000001143.3">
    <property type="protein sequence ID" value="ENSCINP00000001143.3"/>
    <property type="gene ID" value="ENSCING00000000622.3"/>
</dbReference>
<name>F6RRQ4_CIOIN</name>
<reference evidence="8" key="3">
    <citation type="submission" date="2025-09" db="UniProtKB">
        <authorList>
            <consortium name="Ensembl"/>
        </authorList>
    </citation>
    <scope>IDENTIFICATION</scope>
</reference>
<dbReference type="OrthoDB" id="6258237at2759"/>
<dbReference type="Pfam" id="PF01284">
    <property type="entry name" value="MARVEL"/>
    <property type="match status" value="1"/>
</dbReference>
<evidence type="ECO:0000256" key="6">
    <source>
        <dbReference type="SAM" id="Phobius"/>
    </source>
</evidence>
<dbReference type="InterPro" id="IPR008253">
    <property type="entry name" value="Marvel"/>
</dbReference>
<proteinExistence type="predicted"/>
<dbReference type="Proteomes" id="UP000008144">
    <property type="component" value="Unassembled WGS sequence"/>
</dbReference>
<accession>A0A1W2WL06</accession>
<keyword evidence="9" id="KW-1185">Reference proteome</keyword>
<evidence type="ECO:0000256" key="4">
    <source>
        <dbReference type="ARBA" id="ARBA00023136"/>
    </source>
</evidence>
<feature type="transmembrane region" description="Helical" evidence="6">
    <location>
        <begin position="54"/>
        <end position="74"/>
    </location>
</feature>
<dbReference type="PROSITE" id="PS51225">
    <property type="entry name" value="MARVEL"/>
    <property type="match status" value="1"/>
</dbReference>
<reference evidence="9" key="1">
    <citation type="journal article" date="2002" name="Science">
        <title>The draft genome of Ciona intestinalis: insights into chordate and vertebrate origins.</title>
        <authorList>
            <person name="Dehal P."/>
            <person name="Satou Y."/>
            <person name="Campbell R.K."/>
            <person name="Chapman J."/>
            <person name="Degnan B."/>
            <person name="De Tomaso A."/>
            <person name="Davidson B."/>
            <person name="Di Gregorio A."/>
            <person name="Gelpke M."/>
            <person name="Goodstein D.M."/>
            <person name="Harafuji N."/>
            <person name="Hastings K.E."/>
            <person name="Ho I."/>
            <person name="Hotta K."/>
            <person name="Huang W."/>
            <person name="Kawashima T."/>
            <person name="Lemaire P."/>
            <person name="Martinez D."/>
            <person name="Meinertzhagen I.A."/>
            <person name="Necula S."/>
            <person name="Nonaka M."/>
            <person name="Putnam N."/>
            <person name="Rash S."/>
            <person name="Saiga H."/>
            <person name="Satake M."/>
            <person name="Terry A."/>
            <person name="Yamada L."/>
            <person name="Wang H.G."/>
            <person name="Awazu S."/>
            <person name="Azumi K."/>
            <person name="Boore J."/>
            <person name="Branno M."/>
            <person name="Chin-Bow S."/>
            <person name="DeSantis R."/>
            <person name="Doyle S."/>
            <person name="Francino P."/>
            <person name="Keys D.N."/>
            <person name="Haga S."/>
            <person name="Hayashi H."/>
            <person name="Hino K."/>
            <person name="Imai K.S."/>
            <person name="Inaba K."/>
            <person name="Kano S."/>
            <person name="Kobayashi K."/>
            <person name="Kobayashi M."/>
            <person name="Lee B.I."/>
            <person name="Makabe K.W."/>
            <person name="Manohar C."/>
            <person name="Matassi G."/>
            <person name="Medina M."/>
            <person name="Mochizuki Y."/>
            <person name="Mount S."/>
            <person name="Morishita T."/>
            <person name="Miura S."/>
            <person name="Nakayama A."/>
            <person name="Nishizaka S."/>
            <person name="Nomoto H."/>
            <person name="Ohta F."/>
            <person name="Oishi K."/>
            <person name="Rigoutsos I."/>
            <person name="Sano M."/>
            <person name="Sasaki A."/>
            <person name="Sasakura Y."/>
            <person name="Shoguchi E."/>
            <person name="Shin-i T."/>
            <person name="Spagnuolo A."/>
            <person name="Stainier D."/>
            <person name="Suzuki M.M."/>
            <person name="Tassy O."/>
            <person name="Takatori N."/>
            <person name="Tokuoka M."/>
            <person name="Yagi K."/>
            <person name="Yoshizaki F."/>
            <person name="Wada S."/>
            <person name="Zhang C."/>
            <person name="Hyatt P.D."/>
            <person name="Larimer F."/>
            <person name="Detter C."/>
            <person name="Doggett N."/>
            <person name="Glavina T."/>
            <person name="Hawkins T."/>
            <person name="Richardson P."/>
            <person name="Lucas S."/>
            <person name="Kohara Y."/>
            <person name="Levine M."/>
            <person name="Satoh N."/>
            <person name="Rokhsar D.S."/>
        </authorList>
    </citation>
    <scope>NUCLEOTIDE SEQUENCE [LARGE SCALE GENOMIC DNA]</scope>
</reference>
<gene>
    <name evidence="8" type="primary">LOC100186343</name>
</gene>
<evidence type="ECO:0000259" key="7">
    <source>
        <dbReference type="PROSITE" id="PS51225"/>
    </source>
</evidence>
<evidence type="ECO:0000313" key="9">
    <source>
        <dbReference type="Proteomes" id="UP000008144"/>
    </source>
</evidence>
<dbReference type="KEGG" id="cin:100186343"/>
<organism evidence="8 9">
    <name type="scientific">Ciona intestinalis</name>
    <name type="common">Transparent sea squirt</name>
    <name type="synonym">Ascidia intestinalis</name>
    <dbReference type="NCBI Taxonomy" id="7719"/>
    <lineage>
        <taxon>Eukaryota</taxon>
        <taxon>Metazoa</taxon>
        <taxon>Chordata</taxon>
        <taxon>Tunicata</taxon>
        <taxon>Ascidiacea</taxon>
        <taxon>Phlebobranchia</taxon>
        <taxon>Cionidae</taxon>
        <taxon>Ciona</taxon>
    </lineage>
</organism>
<keyword evidence="3 6" id="KW-1133">Transmembrane helix</keyword>
<feature type="transmembrane region" description="Helical" evidence="6">
    <location>
        <begin position="94"/>
        <end position="115"/>
    </location>
</feature>
<keyword evidence="2 5" id="KW-0812">Transmembrane</keyword>
<comment type="subcellular location">
    <subcellularLocation>
        <location evidence="1">Membrane</location>
        <topology evidence="1">Multi-pass membrane protein</topology>
    </subcellularLocation>
</comment>
<dbReference type="GO" id="GO:0016020">
    <property type="term" value="C:membrane"/>
    <property type="evidence" value="ECO:0000318"/>
    <property type="project" value="GO_Central"/>
</dbReference>
<dbReference type="HOGENOM" id="CLU_1651561_0_0_1"/>
<dbReference type="PANTHER" id="PTHR22776:SF97">
    <property type="entry name" value="RE01453P"/>
    <property type="match status" value="1"/>
</dbReference>
<feature type="domain" description="MARVEL" evidence="7">
    <location>
        <begin position="19"/>
        <end position="147"/>
    </location>
</feature>
<feature type="transmembrane region" description="Helical" evidence="6">
    <location>
        <begin position="29"/>
        <end position="48"/>
    </location>
</feature>
<dbReference type="AlphaFoldDB" id="F6RRQ4"/>
<accession>F6RRQ4</accession>
<dbReference type="PANTHER" id="PTHR22776">
    <property type="entry name" value="MARVEL-CONTAINING POTENTIAL LIPID RAFT-ASSOCIATED PROTEIN"/>
    <property type="match status" value="1"/>
</dbReference>
<sequence length="160" mass="17691">METESTSTTTTTAVPTKQYLFSPQASFQIWEMIFGLICWAIIASHTLLQSSPAWQFVMFVSVSSWSLTLIRFVICLADVNDKVCPGLSWKNNELIFNGFSTLLYFIASCVAAAYTGGFSRLIAATVFACFTTMVYTVHTALAIRDNKVNSAVGVIRETEQ</sequence>
<evidence type="ECO:0000256" key="2">
    <source>
        <dbReference type="ARBA" id="ARBA00022692"/>
    </source>
</evidence>
<dbReference type="OMA" id="KGMQPYN"/>
<dbReference type="InParanoid" id="F6RRQ4"/>